<evidence type="ECO:0000256" key="1">
    <source>
        <dbReference type="SAM" id="Phobius"/>
    </source>
</evidence>
<evidence type="ECO:0000259" key="2">
    <source>
        <dbReference type="Pfam" id="PF03413"/>
    </source>
</evidence>
<organism evidence="3 4">
    <name type="scientific">Fuscibacter oryzae</name>
    <dbReference type="NCBI Taxonomy" id="2803939"/>
    <lineage>
        <taxon>Bacteria</taxon>
        <taxon>Pseudomonadati</taxon>
        <taxon>Pseudomonadota</taxon>
        <taxon>Alphaproteobacteria</taxon>
        <taxon>Rhodobacterales</taxon>
        <taxon>Paracoccaceae</taxon>
        <taxon>Fuscibacter</taxon>
    </lineage>
</organism>
<dbReference type="AlphaFoldDB" id="A0A8J7SSE8"/>
<feature type="transmembrane region" description="Helical" evidence="1">
    <location>
        <begin position="203"/>
        <end position="224"/>
    </location>
</feature>
<reference evidence="3" key="1">
    <citation type="submission" date="2021-01" db="EMBL/GenBank/DDBJ databases">
        <title>Genome seq and assembly of Tabrizicola sp. KVB23.</title>
        <authorList>
            <person name="Chhetri G."/>
        </authorList>
    </citation>
    <scope>NUCLEOTIDE SEQUENCE</scope>
    <source>
        <strain evidence="3">KVB23</strain>
    </source>
</reference>
<feature type="transmembrane region" description="Helical" evidence="1">
    <location>
        <begin position="24"/>
        <end position="49"/>
    </location>
</feature>
<dbReference type="PANTHER" id="PTHR34219:SF1">
    <property type="entry name" value="PEPSY DOMAIN-CONTAINING PROTEIN"/>
    <property type="match status" value="1"/>
</dbReference>
<accession>A0A8J7SSE8</accession>
<name>A0A8J7SSE8_9RHOB</name>
<feature type="domain" description="PepSY" evidence="2">
    <location>
        <begin position="67"/>
        <end position="123"/>
    </location>
</feature>
<protein>
    <submittedName>
        <fullName evidence="3">PepSY domain-containing protein</fullName>
    </submittedName>
</protein>
<keyword evidence="1" id="KW-0472">Membrane</keyword>
<feature type="transmembrane region" description="Helical" evidence="1">
    <location>
        <begin position="152"/>
        <end position="173"/>
    </location>
</feature>
<evidence type="ECO:0000313" key="3">
    <source>
        <dbReference type="EMBL" id="MBL4926687.1"/>
    </source>
</evidence>
<dbReference type="Proteomes" id="UP000619033">
    <property type="component" value="Unassembled WGS sequence"/>
</dbReference>
<dbReference type="InterPro" id="IPR025711">
    <property type="entry name" value="PepSY"/>
</dbReference>
<dbReference type="EMBL" id="JAESVP010000001">
    <property type="protein sequence ID" value="MBL4926687.1"/>
    <property type="molecule type" value="Genomic_DNA"/>
</dbReference>
<dbReference type="InterPro" id="IPR005625">
    <property type="entry name" value="PepSY-ass_TM"/>
</dbReference>
<keyword evidence="4" id="KW-1185">Reference proteome</keyword>
<dbReference type="RefSeq" id="WP_202657466.1">
    <property type="nucleotide sequence ID" value="NZ_JAESVP010000001.1"/>
</dbReference>
<sequence>MASVETNGPARAQKLYFAVWRWHFYAGLYVIPFLLMLSLTGALIIWFTAVAPEYGDRLPVAVNGVALTVTQQIDAALTNHPDGAATAYITPIDATTPALVQITATTGARMVAVDPYTGTVLSDRPKAGTWNEWLTDLHGTLFLGPDGGLGDFLIEAAASLGLLLIVTGIYLVWPRNGGKLSAVFIPNLAAKGRAFWKSLHQSLGSWIAIFLVFFLISGLAWAGIWGGKFVQAWSSFPAEKWGAPLSDKTHASLNDTALKEVPWVLELAPLPESGSQTGVQLLPEGTPVTFETAVAGARALGFTARVQVAAPADDTGVWTLSRDSMSYDSPNPTADRTVHIDRYSGKILADVRFADYPLGGKAMAVGIALHEGQLGWWNVALNWAFCASIWGVSLSGLVMWWKRRPDGALRLAAPPVPADVPLAKGVVLITLALSLAFPVLGLTLLAILVLDVVLLSPIPFLKRALS</sequence>
<keyword evidence="1" id="KW-0812">Transmembrane</keyword>
<evidence type="ECO:0000313" key="4">
    <source>
        <dbReference type="Proteomes" id="UP000619033"/>
    </source>
</evidence>
<dbReference type="Pfam" id="PF03413">
    <property type="entry name" value="PepSY"/>
    <property type="match status" value="1"/>
</dbReference>
<gene>
    <name evidence="3" type="ORF">JI744_01085</name>
</gene>
<comment type="caution">
    <text evidence="3">The sequence shown here is derived from an EMBL/GenBank/DDBJ whole genome shotgun (WGS) entry which is preliminary data.</text>
</comment>
<dbReference type="PANTHER" id="PTHR34219">
    <property type="entry name" value="IRON-REGULATED INNER MEMBRANE PROTEIN-RELATED"/>
    <property type="match status" value="1"/>
</dbReference>
<feature type="transmembrane region" description="Helical" evidence="1">
    <location>
        <begin position="380"/>
        <end position="401"/>
    </location>
</feature>
<dbReference type="Pfam" id="PF03929">
    <property type="entry name" value="PepSY_TM"/>
    <property type="match status" value="1"/>
</dbReference>
<proteinExistence type="predicted"/>
<feature type="transmembrane region" description="Helical" evidence="1">
    <location>
        <begin position="422"/>
        <end position="450"/>
    </location>
</feature>
<keyword evidence="1" id="KW-1133">Transmembrane helix</keyword>